<dbReference type="CDD" id="cd05233">
    <property type="entry name" value="SDR_c"/>
    <property type="match status" value="1"/>
</dbReference>
<dbReference type="Gene3D" id="3.40.50.720">
    <property type="entry name" value="NAD(P)-binding Rossmann-like Domain"/>
    <property type="match status" value="1"/>
</dbReference>
<dbReference type="PRINTS" id="PR00081">
    <property type="entry name" value="GDHRDH"/>
</dbReference>
<dbReference type="EMBL" id="PKUS01000011">
    <property type="protein sequence ID" value="PLW68778.1"/>
    <property type="molecule type" value="Genomic_DNA"/>
</dbReference>
<dbReference type="InterPro" id="IPR020904">
    <property type="entry name" value="Sc_DH/Rdtase_CS"/>
</dbReference>
<keyword evidence="2" id="KW-0560">Oxidoreductase</keyword>
<evidence type="ECO:0000256" key="2">
    <source>
        <dbReference type="ARBA" id="ARBA00023002"/>
    </source>
</evidence>
<dbReference type="Pfam" id="PF13561">
    <property type="entry name" value="adh_short_C2"/>
    <property type="match status" value="1"/>
</dbReference>
<name>A0A2N5X2T3_9GAMM</name>
<dbReference type="FunFam" id="3.40.50.720:FF:000084">
    <property type="entry name" value="Short-chain dehydrogenase reductase"/>
    <property type="match status" value="1"/>
</dbReference>
<accession>A0A2N5X2T3</accession>
<comment type="caution">
    <text evidence="3">The sequence shown here is derived from an EMBL/GenBank/DDBJ whole genome shotgun (WGS) entry which is preliminary data.</text>
</comment>
<comment type="similarity">
    <text evidence="1">Belongs to the short-chain dehydrogenases/reductases (SDR) family.</text>
</comment>
<proteinExistence type="inferred from homology"/>
<dbReference type="PRINTS" id="PR00080">
    <property type="entry name" value="SDRFAMILY"/>
</dbReference>
<dbReference type="InterPro" id="IPR002347">
    <property type="entry name" value="SDR_fam"/>
</dbReference>
<dbReference type="InterPro" id="IPR036291">
    <property type="entry name" value="NAD(P)-bd_dom_sf"/>
</dbReference>
<organism evidence="3 4">
    <name type="scientific">Pseudohalioglobus lutimaris</name>
    <dbReference type="NCBI Taxonomy" id="1737061"/>
    <lineage>
        <taxon>Bacteria</taxon>
        <taxon>Pseudomonadati</taxon>
        <taxon>Pseudomonadota</taxon>
        <taxon>Gammaproteobacteria</taxon>
        <taxon>Cellvibrionales</taxon>
        <taxon>Halieaceae</taxon>
        <taxon>Pseudohalioglobus</taxon>
    </lineage>
</organism>
<dbReference type="OrthoDB" id="9806974at2"/>
<dbReference type="SUPFAM" id="SSF51735">
    <property type="entry name" value="NAD(P)-binding Rossmann-fold domains"/>
    <property type="match status" value="1"/>
</dbReference>
<dbReference type="PROSITE" id="PS00061">
    <property type="entry name" value="ADH_SHORT"/>
    <property type="match status" value="1"/>
</dbReference>
<dbReference type="GO" id="GO:0016491">
    <property type="term" value="F:oxidoreductase activity"/>
    <property type="evidence" value="ECO:0007669"/>
    <property type="project" value="UniProtKB-KW"/>
</dbReference>
<sequence>MMLLEGKVALVTGAGQGVGQGIALALAAEGARVAVTGRTLEKLETTCALIHERGGEAYPVHCQVKSLASLEECVESVVAHFGGLQILVNNAQEVPLGTLQDVTDEAFTAGFESGPLATMRMMKLCYPHLKGDGCIVNLASAAAKRWDMSGYGAYAATKEGIRSLTRAAACEWGGDGIRTNVIMPHATSPGLKWWVENRPEEAAEFVASIPQRRIGDCEEDIGRFVALLCSSGSAYVNGQTIALDGGQAFIG</sequence>
<dbReference type="PANTHER" id="PTHR43639">
    <property type="entry name" value="OXIDOREDUCTASE, SHORT-CHAIN DEHYDROGENASE/REDUCTASE FAMILY (AFU_ORTHOLOGUE AFUA_5G02870)"/>
    <property type="match status" value="1"/>
</dbReference>
<evidence type="ECO:0000313" key="3">
    <source>
        <dbReference type="EMBL" id="PLW68778.1"/>
    </source>
</evidence>
<reference evidence="3 4" key="1">
    <citation type="submission" date="2018-01" db="EMBL/GenBank/DDBJ databases">
        <title>The draft genome sequence of Halioglobus lutimaris HF004.</title>
        <authorList>
            <person name="Du Z.-J."/>
            <person name="Shi M.-J."/>
        </authorList>
    </citation>
    <scope>NUCLEOTIDE SEQUENCE [LARGE SCALE GENOMIC DNA]</scope>
    <source>
        <strain evidence="3 4">HF004</strain>
    </source>
</reference>
<protein>
    <submittedName>
        <fullName evidence="3">KR domain-containing protein</fullName>
    </submittedName>
</protein>
<dbReference type="PANTHER" id="PTHR43639:SF1">
    <property type="entry name" value="SHORT-CHAIN DEHYDROGENASE_REDUCTASE FAMILY PROTEIN"/>
    <property type="match status" value="1"/>
</dbReference>
<evidence type="ECO:0000313" key="4">
    <source>
        <dbReference type="Proteomes" id="UP000235005"/>
    </source>
</evidence>
<keyword evidence="4" id="KW-1185">Reference proteome</keyword>
<gene>
    <name evidence="3" type="ORF">C0039_10930</name>
</gene>
<dbReference type="AlphaFoldDB" id="A0A2N5X2T3"/>
<evidence type="ECO:0000256" key="1">
    <source>
        <dbReference type="ARBA" id="ARBA00006484"/>
    </source>
</evidence>
<dbReference type="Proteomes" id="UP000235005">
    <property type="component" value="Unassembled WGS sequence"/>
</dbReference>